<dbReference type="Pfam" id="PF07717">
    <property type="entry name" value="OB_NTP_bind"/>
    <property type="match status" value="1"/>
</dbReference>
<dbReference type="EC" id="3.6.4.13" evidence="1"/>
<organism evidence="11 12">
    <name type="scientific">Wallemia mellicola</name>
    <dbReference type="NCBI Taxonomy" id="1708541"/>
    <lineage>
        <taxon>Eukaryota</taxon>
        <taxon>Fungi</taxon>
        <taxon>Dikarya</taxon>
        <taxon>Basidiomycota</taxon>
        <taxon>Wallemiomycotina</taxon>
        <taxon>Wallemiomycetes</taxon>
        <taxon>Wallemiales</taxon>
        <taxon>Wallemiaceae</taxon>
        <taxon>Wallemia</taxon>
    </lineage>
</organism>
<evidence type="ECO:0000256" key="7">
    <source>
        <dbReference type="ARBA" id="ARBA00047984"/>
    </source>
</evidence>
<dbReference type="InterPro" id="IPR003593">
    <property type="entry name" value="AAA+_ATPase"/>
</dbReference>
<dbReference type="GO" id="GO:0045943">
    <property type="term" value="P:positive regulation of transcription by RNA polymerase I"/>
    <property type="evidence" value="ECO:0007669"/>
    <property type="project" value="TreeGrafter"/>
</dbReference>
<keyword evidence="2" id="KW-0507">mRNA processing</keyword>
<dbReference type="InterPro" id="IPR001650">
    <property type="entry name" value="Helicase_C-like"/>
</dbReference>
<feature type="region of interest" description="Disordered" evidence="8">
    <location>
        <begin position="1"/>
        <end position="71"/>
    </location>
</feature>
<dbReference type="InterPro" id="IPR007502">
    <property type="entry name" value="Helicase-assoc_dom"/>
</dbReference>
<dbReference type="GO" id="GO:0003724">
    <property type="term" value="F:RNA helicase activity"/>
    <property type="evidence" value="ECO:0007669"/>
    <property type="project" value="UniProtKB-EC"/>
</dbReference>
<dbReference type="GO" id="GO:0016787">
    <property type="term" value="F:hydrolase activity"/>
    <property type="evidence" value="ECO:0007669"/>
    <property type="project" value="UniProtKB-KW"/>
</dbReference>
<dbReference type="SMART" id="SM00487">
    <property type="entry name" value="DEXDc"/>
    <property type="match status" value="1"/>
</dbReference>
<evidence type="ECO:0000256" key="4">
    <source>
        <dbReference type="ARBA" id="ARBA00022801"/>
    </source>
</evidence>
<dbReference type="PROSITE" id="PS51194">
    <property type="entry name" value="HELICASE_CTER"/>
    <property type="match status" value="1"/>
</dbReference>
<dbReference type="GO" id="GO:0005524">
    <property type="term" value="F:ATP binding"/>
    <property type="evidence" value="ECO:0007669"/>
    <property type="project" value="UniProtKB-KW"/>
</dbReference>
<dbReference type="Proteomes" id="UP000310685">
    <property type="component" value="Unassembled WGS sequence"/>
</dbReference>
<dbReference type="Gene3D" id="3.40.50.300">
    <property type="entry name" value="P-loop containing nucleotide triphosphate hydrolases"/>
    <property type="match status" value="2"/>
</dbReference>
<accession>A0A4T0M1Y2</accession>
<evidence type="ECO:0000259" key="10">
    <source>
        <dbReference type="PROSITE" id="PS51194"/>
    </source>
</evidence>
<dbReference type="Pfam" id="PF04408">
    <property type="entry name" value="WHD_HA2"/>
    <property type="match status" value="1"/>
</dbReference>
<dbReference type="SMART" id="SM00847">
    <property type="entry name" value="HA2"/>
    <property type="match status" value="1"/>
</dbReference>
<evidence type="ECO:0000256" key="1">
    <source>
        <dbReference type="ARBA" id="ARBA00012552"/>
    </source>
</evidence>
<evidence type="ECO:0000256" key="3">
    <source>
        <dbReference type="ARBA" id="ARBA00022741"/>
    </source>
</evidence>
<dbReference type="CDD" id="cd17978">
    <property type="entry name" value="DEXHc_DHX33"/>
    <property type="match status" value="1"/>
</dbReference>
<dbReference type="FunFam" id="3.40.50.300:FF:000615">
    <property type="entry name" value="pre-mRNA-splicing factor ATP-dependent RNA helicase DEAH7"/>
    <property type="match status" value="1"/>
</dbReference>
<dbReference type="InterPro" id="IPR011709">
    <property type="entry name" value="DEAD-box_helicase_OB_fold"/>
</dbReference>
<dbReference type="PROSITE" id="PS51192">
    <property type="entry name" value="HELICASE_ATP_BIND_1"/>
    <property type="match status" value="1"/>
</dbReference>
<evidence type="ECO:0000259" key="9">
    <source>
        <dbReference type="PROSITE" id="PS51192"/>
    </source>
</evidence>
<feature type="compositionally biased region" description="Polar residues" evidence="8">
    <location>
        <begin position="12"/>
        <end position="22"/>
    </location>
</feature>
<proteinExistence type="predicted"/>
<keyword evidence="5" id="KW-0347">Helicase</keyword>
<dbReference type="GO" id="GO:0006397">
    <property type="term" value="P:mRNA processing"/>
    <property type="evidence" value="ECO:0007669"/>
    <property type="project" value="UniProtKB-KW"/>
</dbReference>
<dbReference type="EMBL" id="SPRC01000045">
    <property type="protein sequence ID" value="TIB76529.1"/>
    <property type="molecule type" value="Genomic_DNA"/>
</dbReference>
<dbReference type="SMART" id="SM00382">
    <property type="entry name" value="AAA"/>
    <property type="match status" value="1"/>
</dbReference>
<dbReference type="InterPro" id="IPR002464">
    <property type="entry name" value="DNA/RNA_helicase_DEAH_CS"/>
</dbReference>
<dbReference type="InterPro" id="IPR014001">
    <property type="entry name" value="Helicase_ATP-bd"/>
</dbReference>
<dbReference type="Pfam" id="PF21010">
    <property type="entry name" value="HA2_C"/>
    <property type="match status" value="1"/>
</dbReference>
<dbReference type="InterPro" id="IPR048333">
    <property type="entry name" value="HA2_WH"/>
</dbReference>
<evidence type="ECO:0000313" key="11">
    <source>
        <dbReference type="EMBL" id="TIB76529.1"/>
    </source>
</evidence>
<evidence type="ECO:0000256" key="2">
    <source>
        <dbReference type="ARBA" id="ARBA00022664"/>
    </source>
</evidence>
<gene>
    <name evidence="11" type="ORF">E3Q22_03492</name>
</gene>
<dbReference type="CDD" id="cd18791">
    <property type="entry name" value="SF2_C_RHA"/>
    <property type="match status" value="1"/>
</dbReference>
<dbReference type="InterPro" id="IPR027417">
    <property type="entry name" value="P-loop_NTPase"/>
</dbReference>
<sequence length="720" mass="79999">MVKIKFDDEPSGSGTLVNSNNNKPPIKSTTKSPIKTTQKRVYYQEENDNDEDATVNDTHETHSKKARRKASKNVDFALRAKMLETRQALPIWTGRDGLIDAVRNHEVVVVLGETGSGKTTQLPQFLLESGLTKQKIGVTQPRRVAAMSLAQRVSTETGTQCGSLVGYSVRFDDKSWKGTRLKYLTDGMLMRELLSDALLSQYGVVMIDEAHERTLRTDLIIGTLKSIMERRKAASMDPLKVVIMSATLDAEKFSHFFNNAPVLYVKGRQHPVTIYNSSEDLQDYLDASLKTILQIHQSAPLPGDILVFLPGQEEIQTLGASLKLYADNNTLKCDLNILQLYASLSPSQQQKVFEQTPENTRKVILSTNVAETSITIAGVKHVIDTGLARERKFYTSNGGVGIDTLFVKPISKSAAMQRAGRAGRESAGNCYRLYTEKTFLGLSNTTSPEIERTNLNFAILQLKAISEKTYEEFEWLDTPSTEAIQQANMSLYGLGALDCDGCITELGRRIAGMPLDPAIAKMLLSASSGGCVSNILSLCALLSVDSPIYTSTTNEGDDNTRERFASRHGDHIALLNIWNAYQDVVKAGTIVDVKEWCQSNKLSQRTLRRAKDIRGQLEHQCKKEGMDVELSTTDEELILKCVLEGMFQNVALRQGDGTYRQIVNQQLVKIHPTSCLLQRKAPCIMYNELTLTTATYARTVSSIHPAWLRTISFYNQRSSA</sequence>
<dbReference type="PANTHER" id="PTHR18934">
    <property type="entry name" value="ATP-DEPENDENT RNA HELICASE"/>
    <property type="match status" value="1"/>
</dbReference>
<dbReference type="Gene3D" id="1.20.120.1080">
    <property type="match status" value="1"/>
</dbReference>
<comment type="caution">
    <text evidence="11">The sequence shown here is derived from an EMBL/GenBank/DDBJ whole genome shotgun (WGS) entry which is preliminary data.</text>
</comment>
<evidence type="ECO:0000256" key="6">
    <source>
        <dbReference type="ARBA" id="ARBA00022840"/>
    </source>
</evidence>
<dbReference type="SUPFAM" id="SSF52540">
    <property type="entry name" value="P-loop containing nucleoside triphosphate hydrolases"/>
    <property type="match status" value="1"/>
</dbReference>
<feature type="compositionally biased region" description="Low complexity" evidence="8">
    <location>
        <begin position="23"/>
        <end position="36"/>
    </location>
</feature>
<keyword evidence="4 11" id="KW-0378">Hydrolase</keyword>
<dbReference type="GO" id="GO:1990904">
    <property type="term" value="C:ribonucleoprotein complex"/>
    <property type="evidence" value="ECO:0007669"/>
    <property type="project" value="UniProtKB-ARBA"/>
</dbReference>
<dbReference type="Pfam" id="PF00270">
    <property type="entry name" value="DEAD"/>
    <property type="match status" value="1"/>
</dbReference>
<dbReference type="GO" id="GO:0005730">
    <property type="term" value="C:nucleolus"/>
    <property type="evidence" value="ECO:0007669"/>
    <property type="project" value="TreeGrafter"/>
</dbReference>
<name>A0A4T0M1Y2_9BASI</name>
<evidence type="ECO:0000256" key="5">
    <source>
        <dbReference type="ARBA" id="ARBA00022806"/>
    </source>
</evidence>
<evidence type="ECO:0000256" key="8">
    <source>
        <dbReference type="SAM" id="MobiDB-lite"/>
    </source>
</evidence>
<feature type="domain" description="Helicase ATP-binding" evidence="9">
    <location>
        <begin position="99"/>
        <end position="266"/>
    </location>
</feature>
<comment type="catalytic activity">
    <reaction evidence="7">
        <text>ATP + H2O = ADP + phosphate + H(+)</text>
        <dbReference type="Rhea" id="RHEA:13065"/>
        <dbReference type="ChEBI" id="CHEBI:15377"/>
        <dbReference type="ChEBI" id="CHEBI:15378"/>
        <dbReference type="ChEBI" id="CHEBI:30616"/>
        <dbReference type="ChEBI" id="CHEBI:43474"/>
        <dbReference type="ChEBI" id="CHEBI:456216"/>
        <dbReference type="EC" id="3.6.4.13"/>
    </reaction>
</comment>
<keyword evidence="3" id="KW-0547">Nucleotide-binding</keyword>
<reference evidence="11 12" key="1">
    <citation type="submission" date="2019-03" db="EMBL/GenBank/DDBJ databases">
        <title>Sequencing 25 genomes of Wallemia mellicola.</title>
        <authorList>
            <person name="Gostincar C."/>
        </authorList>
    </citation>
    <scope>NUCLEOTIDE SEQUENCE [LARGE SCALE GENOMIC DNA]</scope>
    <source>
        <strain evidence="11 12">EXF-6152</strain>
    </source>
</reference>
<dbReference type="PROSITE" id="PS00690">
    <property type="entry name" value="DEAH_ATP_HELICASE"/>
    <property type="match status" value="1"/>
</dbReference>
<keyword evidence="6" id="KW-0067">ATP-binding</keyword>
<feature type="domain" description="Helicase C-terminal" evidence="10">
    <location>
        <begin position="280"/>
        <end position="466"/>
    </location>
</feature>
<protein>
    <recommendedName>
        <fullName evidence="1">RNA helicase</fullName>
        <ecNumber evidence="1">3.6.4.13</ecNumber>
    </recommendedName>
</protein>
<dbReference type="Pfam" id="PF00271">
    <property type="entry name" value="Helicase_C"/>
    <property type="match status" value="1"/>
</dbReference>
<dbReference type="GO" id="GO:0003725">
    <property type="term" value="F:double-stranded RNA binding"/>
    <property type="evidence" value="ECO:0007669"/>
    <property type="project" value="TreeGrafter"/>
</dbReference>
<dbReference type="AlphaFoldDB" id="A0A4T0M1Y2"/>
<dbReference type="PANTHER" id="PTHR18934:SF118">
    <property type="entry name" value="ATP-DEPENDENT RNA HELICASE DHX33"/>
    <property type="match status" value="1"/>
</dbReference>
<dbReference type="SMART" id="SM00490">
    <property type="entry name" value="HELICc"/>
    <property type="match status" value="1"/>
</dbReference>
<feature type="compositionally biased region" description="Acidic residues" evidence="8">
    <location>
        <begin position="45"/>
        <end position="54"/>
    </location>
</feature>
<evidence type="ECO:0000313" key="12">
    <source>
        <dbReference type="Proteomes" id="UP000310685"/>
    </source>
</evidence>
<dbReference type="InterPro" id="IPR011545">
    <property type="entry name" value="DEAD/DEAH_box_helicase_dom"/>
</dbReference>